<accession>F8A7A2</accession>
<dbReference type="eggNOG" id="ENOG50331Z4">
    <property type="taxonomic scope" value="Bacteria"/>
</dbReference>
<sequence>MTEPDPAELFEDVVEALTAQGARSGRMMGRPMLSIGGRMLACLDDGVLGVRLGAGSAEHTAALALPDSALFSPGRSRRQFRDWVALAPTAGEHWVPYAEAALRRLTA</sequence>
<keyword evidence="2" id="KW-1185">Reference proteome</keyword>
<protein>
    <recommendedName>
        <fullName evidence="3">TfoX N-terminal domain-containing protein</fullName>
    </recommendedName>
</protein>
<evidence type="ECO:0008006" key="3">
    <source>
        <dbReference type="Google" id="ProtNLM"/>
    </source>
</evidence>
<name>F8A7A2_CELGA</name>
<dbReference type="KEGG" id="cga:Celgi_0641"/>
<dbReference type="Proteomes" id="UP000000485">
    <property type="component" value="Chromosome"/>
</dbReference>
<evidence type="ECO:0000313" key="1">
    <source>
        <dbReference type="EMBL" id="AEI11160.1"/>
    </source>
</evidence>
<dbReference type="AlphaFoldDB" id="F8A7A2"/>
<dbReference type="EMBL" id="CP002665">
    <property type="protein sequence ID" value="AEI11160.1"/>
    <property type="molecule type" value="Genomic_DNA"/>
</dbReference>
<dbReference type="STRING" id="593907.Celgi_0641"/>
<reference evidence="2" key="1">
    <citation type="submission" date="2011-04" db="EMBL/GenBank/DDBJ databases">
        <title>Complete sequence of Cellvibrio gilvus ATCC 13127.</title>
        <authorList>
            <person name="Lucas S."/>
            <person name="Han J."/>
            <person name="Lapidus A."/>
            <person name="Cheng J.-F."/>
            <person name="Goodwin L."/>
            <person name="Pitluck S."/>
            <person name="Peters L."/>
            <person name="Munk A."/>
            <person name="Detter J.C."/>
            <person name="Han C."/>
            <person name="Tapia R."/>
            <person name="Land M."/>
            <person name="Hauser L."/>
            <person name="Kyrpides N."/>
            <person name="Ivanova N."/>
            <person name="Ovchinnikova G."/>
            <person name="Pagani I."/>
            <person name="Mead D."/>
            <person name="Brumm P."/>
            <person name="Woyke T."/>
        </authorList>
    </citation>
    <scope>NUCLEOTIDE SEQUENCE [LARGE SCALE GENOMIC DNA]</scope>
    <source>
        <strain evidence="2">ATCC 13127 / NRRL B-14078</strain>
    </source>
</reference>
<evidence type="ECO:0000313" key="2">
    <source>
        <dbReference type="Proteomes" id="UP000000485"/>
    </source>
</evidence>
<dbReference type="RefSeq" id="WP_013882683.1">
    <property type="nucleotide sequence ID" value="NC_015671.1"/>
</dbReference>
<dbReference type="OrthoDB" id="4558596at2"/>
<proteinExistence type="predicted"/>
<gene>
    <name evidence="1" type="ordered locus">Celgi_0641</name>
</gene>
<organism evidence="1 2">
    <name type="scientific">Cellulomonas gilvus (strain ATCC 13127 / NRRL B-14078)</name>
    <name type="common">Cellvibrio gilvus</name>
    <dbReference type="NCBI Taxonomy" id="593907"/>
    <lineage>
        <taxon>Bacteria</taxon>
        <taxon>Bacillati</taxon>
        <taxon>Actinomycetota</taxon>
        <taxon>Actinomycetes</taxon>
        <taxon>Micrococcales</taxon>
        <taxon>Cellulomonadaceae</taxon>
        <taxon>Cellulomonas</taxon>
    </lineage>
</organism>
<dbReference type="HOGENOM" id="CLU_170431_0_0_11"/>